<dbReference type="Proteomes" id="UP000091956">
    <property type="component" value="Unassembled WGS sequence"/>
</dbReference>
<organism evidence="2 3">
    <name type="scientific">Pseudogymnoascus verrucosus</name>
    <dbReference type="NCBI Taxonomy" id="342668"/>
    <lineage>
        <taxon>Eukaryota</taxon>
        <taxon>Fungi</taxon>
        <taxon>Dikarya</taxon>
        <taxon>Ascomycota</taxon>
        <taxon>Pezizomycotina</taxon>
        <taxon>Leotiomycetes</taxon>
        <taxon>Thelebolales</taxon>
        <taxon>Thelebolaceae</taxon>
        <taxon>Pseudogymnoascus</taxon>
    </lineage>
</organism>
<evidence type="ECO:0000313" key="2">
    <source>
        <dbReference type="EMBL" id="OBT98680.1"/>
    </source>
</evidence>
<dbReference type="GeneID" id="28836716"/>
<dbReference type="RefSeq" id="XP_018132413.1">
    <property type="nucleotide sequence ID" value="XM_018272825.1"/>
</dbReference>
<reference evidence="3" key="2">
    <citation type="journal article" date="2018" name="Nat. Commun.">
        <title>Extreme sensitivity to ultraviolet light in the fungal pathogen causing white-nose syndrome of bats.</title>
        <authorList>
            <person name="Palmer J.M."/>
            <person name="Drees K.P."/>
            <person name="Foster J.T."/>
            <person name="Lindner D.L."/>
        </authorList>
    </citation>
    <scope>NUCLEOTIDE SEQUENCE [LARGE SCALE GENOMIC DNA]</scope>
    <source>
        <strain evidence="3">UAMH 10579</strain>
    </source>
</reference>
<evidence type="ECO:0000259" key="1">
    <source>
        <dbReference type="Pfam" id="PF24539"/>
    </source>
</evidence>
<dbReference type="EMBL" id="KV460215">
    <property type="protein sequence ID" value="OBT98680.1"/>
    <property type="molecule type" value="Genomic_DNA"/>
</dbReference>
<feature type="domain" description="DUF7600" evidence="1">
    <location>
        <begin position="195"/>
        <end position="352"/>
    </location>
</feature>
<dbReference type="OrthoDB" id="5273847at2759"/>
<sequence length="410" mass="46194">MQYYPDPKDHIPGEECSVSRSYYKERYYPQDSKRDPMEYSDPLNIPILQEIFQQTFKKAGGVNKKNDAGEAAWTNDSNPTDCFQLFPTEIIYDILVCLPSKDVLNAKLASATFAALPLTNTFWASRFQRGFEFHCVFEAQRLQTNDSDWETMYLSVKSLQNTPSFKNRRRIWKLLLLVEELHSRLISAELKGTMSHSFFEPDAPEDNRSWNLASGVLCQPDNYFDRGCRSLFARTVDITRKVTGVFLSFARFNSTKYVSGIRFQQCNGVNSSLGYVVSDEEIELDVDGSVLSKDGCSIFGFYLAIDSRGVRALSLLASNGKVSTWVGEHEGIPKTRLLLNQGDILSLKAGFDERVDDNLDDFPLQPVETPGLTTITGFYSILSSSCGLDYLGVISEHIQKDDDPSVIPEA</sequence>
<name>A0A1B8GSA0_9PEZI</name>
<gene>
    <name evidence="2" type="ORF">VE01_03330</name>
</gene>
<dbReference type="AlphaFoldDB" id="A0A1B8GSA0"/>
<dbReference type="SUPFAM" id="SSF81383">
    <property type="entry name" value="F-box domain"/>
    <property type="match status" value="1"/>
</dbReference>
<dbReference type="InterPro" id="IPR056021">
    <property type="entry name" value="DUF7600"/>
</dbReference>
<dbReference type="STRING" id="342668.A0A1B8GSA0"/>
<dbReference type="InterPro" id="IPR036047">
    <property type="entry name" value="F-box-like_dom_sf"/>
</dbReference>
<keyword evidence="3" id="KW-1185">Reference proteome</keyword>
<reference evidence="2 3" key="1">
    <citation type="submission" date="2016-03" db="EMBL/GenBank/DDBJ databases">
        <title>Comparative genomics of Pseudogymnoascus destructans, the fungus causing white-nose syndrome of bats.</title>
        <authorList>
            <person name="Palmer J.M."/>
            <person name="Drees K.P."/>
            <person name="Foster J.T."/>
            <person name="Lindner D.L."/>
        </authorList>
    </citation>
    <scope>NUCLEOTIDE SEQUENCE [LARGE SCALE GENOMIC DNA]</scope>
    <source>
        <strain evidence="2 3">UAMH 10579</strain>
    </source>
</reference>
<accession>A0A1B8GSA0</accession>
<evidence type="ECO:0000313" key="3">
    <source>
        <dbReference type="Proteomes" id="UP000091956"/>
    </source>
</evidence>
<protein>
    <recommendedName>
        <fullName evidence="1">DUF7600 domain-containing protein</fullName>
    </recommendedName>
</protein>
<dbReference type="Gene3D" id="1.20.1280.50">
    <property type="match status" value="1"/>
</dbReference>
<proteinExistence type="predicted"/>
<dbReference type="Pfam" id="PF24539">
    <property type="entry name" value="DUF7600"/>
    <property type="match status" value="1"/>
</dbReference>